<dbReference type="InterPro" id="IPR050090">
    <property type="entry name" value="Tyrosine_recombinase_XerCD"/>
</dbReference>
<feature type="domain" description="Tyr recombinase" evidence="2">
    <location>
        <begin position="161"/>
        <end position="378"/>
    </location>
</feature>
<dbReference type="Gene3D" id="1.10.443.10">
    <property type="entry name" value="Intergrase catalytic core"/>
    <property type="match status" value="1"/>
</dbReference>
<evidence type="ECO:0000256" key="1">
    <source>
        <dbReference type="ARBA" id="ARBA00023172"/>
    </source>
</evidence>
<keyword evidence="3" id="KW-0614">Plasmid</keyword>
<keyword evidence="1" id="KW-0233">DNA recombination</keyword>
<dbReference type="EMBL" id="CM001485">
    <property type="protein sequence ID" value="EIF01245.1"/>
    <property type="molecule type" value="Genomic_DNA"/>
</dbReference>
<dbReference type="InterPro" id="IPR013762">
    <property type="entry name" value="Integrase-like_cat_sf"/>
</dbReference>
<dbReference type="PROSITE" id="PS51898">
    <property type="entry name" value="TYR_RECOMBINASE"/>
    <property type="match status" value="1"/>
</dbReference>
<name>I1D8H0_9PSEU</name>
<sequence>MERRPMTALAPTETTIEHVDADHWTERVAAPTMSWLLARRSDHTKTAYATRLGIPREHQTWRGPNTRSSSHKPVPPYAWFRWCLARDLDPLTDVTVDVMRAWVATIREHGGTDATIQAYAGAVSAWYREMRKRSLTDIVMSDVLDTDERRAQGISTVSPSSPTHALTYEQAMALRASARMDPRPTRARNIAIVELLLSTGVRAAELCALTRGSISREGREGVLTVHGKGGKTRTVRLTSTALAAVDAYLLERDQADAGTDVALAGQVSGQSTRNEPLFLSSRTRKPLTPAQIRQLLSRLCGVAARHGTTAAARRAAAELAPICGSIHPHQCRRFYAVHAVSMGVSVEQVRDDLGHASLTTTQRYLADAARLTHSGAYAVSASLEAGNAEWGIAEPLI</sequence>
<dbReference type="AlphaFoldDB" id="I1D8H0"/>
<keyword evidence="4" id="KW-1185">Reference proteome</keyword>
<evidence type="ECO:0000313" key="4">
    <source>
        <dbReference type="Proteomes" id="UP000005087"/>
    </source>
</evidence>
<accession>I1D8H0</accession>
<organism evidence="3 4">
    <name type="scientific">Saccharomonospora glauca K62</name>
    <dbReference type="NCBI Taxonomy" id="928724"/>
    <lineage>
        <taxon>Bacteria</taxon>
        <taxon>Bacillati</taxon>
        <taxon>Actinomycetota</taxon>
        <taxon>Actinomycetes</taxon>
        <taxon>Pseudonocardiales</taxon>
        <taxon>Pseudonocardiaceae</taxon>
        <taxon>Saccharomonospora</taxon>
    </lineage>
</organism>
<dbReference type="GO" id="GO:0003677">
    <property type="term" value="F:DNA binding"/>
    <property type="evidence" value="ECO:0007669"/>
    <property type="project" value="InterPro"/>
</dbReference>
<gene>
    <name evidence="3" type="ORF">SacglDRAFT_00031</name>
</gene>
<reference evidence="4" key="2">
    <citation type="submission" date="2012-01" db="EMBL/GenBank/DDBJ databases">
        <title>Noncontiguous Finished sequence of chromosome of Saccharomonospora glauca K62.</title>
        <authorList>
            <consortium name="US DOE Joint Genome Institute"/>
            <person name="Lucas S."/>
            <person name="Han J."/>
            <person name="Lapidus A."/>
            <person name="Cheng J.-F."/>
            <person name="Goodwin L."/>
            <person name="Pitluck S."/>
            <person name="Peters L."/>
            <person name="Mikhailova N."/>
            <person name="Held B."/>
            <person name="Detter J.C."/>
            <person name="Han C."/>
            <person name="Tapia R."/>
            <person name="Land M."/>
            <person name="Hauser L."/>
            <person name="Kyrpides N."/>
            <person name="Ivanova N."/>
            <person name="Pagani I."/>
            <person name="Brambilla E.-M."/>
            <person name="Klenk H.-P."/>
            <person name="Woyke T."/>
        </authorList>
    </citation>
    <scope>NUCLEOTIDE SEQUENCE [LARGE SCALE GENOMIC DNA]</scope>
    <source>
        <strain evidence="4">K62</strain>
        <plasmid evidence="4">pSACGL01</plasmid>
    </source>
</reference>
<reference evidence="3 4" key="1">
    <citation type="submission" date="2011-09" db="EMBL/GenBank/DDBJ databases">
        <authorList>
            <consortium name="US DOE Joint Genome Institute (JGI-PGF)"/>
            <person name="Lucas S."/>
            <person name="Han J."/>
            <person name="Lapidus A."/>
            <person name="Cheng J.-F."/>
            <person name="Goodwin L."/>
            <person name="Pitluck S."/>
            <person name="Peters L."/>
            <person name="Land M.L."/>
            <person name="Hauser L."/>
            <person name="Brambilla E."/>
            <person name="Klenk H.-P."/>
            <person name="Woyke T.J."/>
        </authorList>
    </citation>
    <scope>NUCLEOTIDE SEQUENCE [LARGE SCALE GENOMIC DNA]</scope>
    <source>
        <strain evidence="3 4">K62</strain>
        <plasmid evidence="3 4">pSACGL01</plasmid>
    </source>
</reference>
<dbReference type="PANTHER" id="PTHR30349:SF81">
    <property type="entry name" value="TYROSINE RECOMBINASE XERC"/>
    <property type="match status" value="1"/>
</dbReference>
<dbReference type="SUPFAM" id="SSF56349">
    <property type="entry name" value="DNA breaking-rejoining enzymes"/>
    <property type="match status" value="1"/>
</dbReference>
<proteinExistence type="predicted"/>
<evidence type="ECO:0000259" key="2">
    <source>
        <dbReference type="PROSITE" id="PS51898"/>
    </source>
</evidence>
<evidence type="ECO:0000313" key="3">
    <source>
        <dbReference type="EMBL" id="EIF01245.1"/>
    </source>
</evidence>
<dbReference type="InterPro" id="IPR011010">
    <property type="entry name" value="DNA_brk_join_enz"/>
</dbReference>
<dbReference type="GO" id="GO:0006310">
    <property type="term" value="P:DNA recombination"/>
    <property type="evidence" value="ECO:0007669"/>
    <property type="project" value="UniProtKB-KW"/>
</dbReference>
<protein>
    <submittedName>
        <fullName evidence="3">Site-specific recombinase XerD</fullName>
    </submittedName>
</protein>
<dbReference type="Proteomes" id="UP000005087">
    <property type="component" value="Plasmid pSACGL01"/>
</dbReference>
<dbReference type="Pfam" id="PF00589">
    <property type="entry name" value="Phage_integrase"/>
    <property type="match status" value="1"/>
</dbReference>
<dbReference type="PANTHER" id="PTHR30349">
    <property type="entry name" value="PHAGE INTEGRASE-RELATED"/>
    <property type="match status" value="1"/>
</dbReference>
<dbReference type="GO" id="GO:0015074">
    <property type="term" value="P:DNA integration"/>
    <property type="evidence" value="ECO:0007669"/>
    <property type="project" value="InterPro"/>
</dbReference>
<dbReference type="eggNOG" id="COG4974">
    <property type="taxonomic scope" value="Bacteria"/>
</dbReference>
<geneLocation type="plasmid" evidence="3 4">
    <name>pSACGL01</name>
</geneLocation>
<dbReference type="InterPro" id="IPR002104">
    <property type="entry name" value="Integrase_catalytic"/>
</dbReference>
<dbReference type="HOGENOM" id="CLU_027562_9_6_11"/>